<reference evidence="2 3" key="1">
    <citation type="submission" date="2021-05" db="EMBL/GenBank/DDBJ databases">
        <title>Molecular characterization for Shewanella algae harboring chromosomal blaOXA-55-like strains isolated from clinical and environment sample.</title>
        <authorList>
            <person name="Ohama Y."/>
            <person name="Aoki K."/>
            <person name="Harada S."/>
            <person name="Moriya K."/>
            <person name="Ishii Y."/>
            <person name="Tateda K."/>
        </authorList>
    </citation>
    <scope>NUCLEOTIDE SEQUENCE [LARGE SCALE GENOMIC DNA]</scope>
    <source>
        <strain evidence="2 3">LMG 23746</strain>
    </source>
</reference>
<organism evidence="2 3">
    <name type="scientific">Shewanella algidipiscicola</name>
    <dbReference type="NCBI Taxonomy" id="614070"/>
    <lineage>
        <taxon>Bacteria</taxon>
        <taxon>Pseudomonadati</taxon>
        <taxon>Pseudomonadota</taxon>
        <taxon>Gammaproteobacteria</taxon>
        <taxon>Alteromonadales</taxon>
        <taxon>Shewanellaceae</taxon>
        <taxon>Shewanella</taxon>
    </lineage>
</organism>
<dbReference type="Proteomes" id="UP000761574">
    <property type="component" value="Unassembled WGS sequence"/>
</dbReference>
<keyword evidence="1" id="KW-0732">Signal</keyword>
<name>A0ABQ4PI41_9GAMM</name>
<comment type="caution">
    <text evidence="2">The sequence shown here is derived from an EMBL/GenBank/DDBJ whole genome shotgun (WGS) entry which is preliminary data.</text>
</comment>
<accession>A0ABQ4PI41</accession>
<dbReference type="EMBL" id="BPFB01000021">
    <property type="protein sequence ID" value="GIU47227.1"/>
    <property type="molecule type" value="Genomic_DNA"/>
</dbReference>
<evidence type="ECO:0000313" key="3">
    <source>
        <dbReference type="Proteomes" id="UP000761574"/>
    </source>
</evidence>
<keyword evidence="3" id="KW-1185">Reference proteome</keyword>
<sequence>MKRSMIASVMITSALIANVALADQAPAMETMTITYRAPLDYALYQYTTEWRSQYRVEIYDSIQDQARNSSLAMAQAFESAALESAFDTTSMLTAKTFSPE</sequence>
<feature type="signal peptide" evidence="1">
    <location>
        <begin position="1"/>
        <end position="22"/>
    </location>
</feature>
<dbReference type="RefSeq" id="WP_119978363.1">
    <property type="nucleotide sequence ID" value="NZ_BPFB01000021.1"/>
</dbReference>
<feature type="chain" id="PRO_5047243477" evidence="1">
    <location>
        <begin position="23"/>
        <end position="100"/>
    </location>
</feature>
<proteinExistence type="predicted"/>
<protein>
    <submittedName>
        <fullName evidence="2">Uncharacterized protein</fullName>
    </submittedName>
</protein>
<evidence type="ECO:0000313" key="2">
    <source>
        <dbReference type="EMBL" id="GIU47227.1"/>
    </source>
</evidence>
<evidence type="ECO:0000256" key="1">
    <source>
        <dbReference type="SAM" id="SignalP"/>
    </source>
</evidence>
<gene>
    <name evidence="2" type="ORF">TUM4630_20480</name>
</gene>